<dbReference type="Pfam" id="PF02902">
    <property type="entry name" value="Peptidase_C48"/>
    <property type="match status" value="1"/>
</dbReference>
<dbReference type="Gramene" id="ONK64476">
    <property type="protein sequence ID" value="ONK64476"/>
    <property type="gene ID" value="A4U43_C07F26470"/>
</dbReference>
<evidence type="ECO:0000256" key="1">
    <source>
        <dbReference type="ARBA" id="ARBA00005234"/>
    </source>
</evidence>
<dbReference type="Gene3D" id="3.40.395.10">
    <property type="entry name" value="Adenoviral Proteinase, Chain A"/>
    <property type="match status" value="1"/>
</dbReference>
<dbReference type="SUPFAM" id="SSF54001">
    <property type="entry name" value="Cysteine proteinases"/>
    <property type="match status" value="1"/>
</dbReference>
<feature type="compositionally biased region" description="Basic and acidic residues" evidence="4">
    <location>
        <begin position="19"/>
        <end position="29"/>
    </location>
</feature>
<dbReference type="Proteomes" id="UP000243459">
    <property type="component" value="Chromosome 7"/>
</dbReference>
<accession>A0A5P1EF28</accession>
<dbReference type="AlphaFoldDB" id="A0A5P1EF28"/>
<dbReference type="InterPro" id="IPR003653">
    <property type="entry name" value="Peptidase_C48_C"/>
</dbReference>
<evidence type="ECO:0000259" key="5">
    <source>
        <dbReference type="Pfam" id="PF02902"/>
    </source>
</evidence>
<sequence length="207" mass="23619">MTDGGCTDLKAEDIWSDDGRRLHGSESRLSKMLSRSKSRDSSQSRSKATKDEFVWQSVTRLDVYHLLIGSAISDSLVDGMIERFKMKIETEACSKHIHITGSFFAMFMNNFLACIKDEWKIENVDEYSIETRQVPQQDGSLDCGIFMMGYIYSIINNTPPFIYQDDCELLRAKIAIAFISEEAENLLEYAFTEEVDSKYTCLGCDEC</sequence>
<evidence type="ECO:0000256" key="3">
    <source>
        <dbReference type="ARBA" id="ARBA00022801"/>
    </source>
</evidence>
<protein>
    <recommendedName>
        <fullName evidence="5">Ubiquitin-like protease family profile domain-containing protein</fullName>
    </recommendedName>
</protein>
<evidence type="ECO:0000313" key="7">
    <source>
        <dbReference type="Proteomes" id="UP000243459"/>
    </source>
</evidence>
<evidence type="ECO:0000313" key="6">
    <source>
        <dbReference type="EMBL" id="ONK64476.1"/>
    </source>
</evidence>
<reference evidence="7" key="1">
    <citation type="journal article" date="2017" name="Nat. Commun.">
        <title>The asparagus genome sheds light on the origin and evolution of a young Y chromosome.</title>
        <authorList>
            <person name="Harkess A."/>
            <person name="Zhou J."/>
            <person name="Xu C."/>
            <person name="Bowers J.E."/>
            <person name="Van der Hulst R."/>
            <person name="Ayyampalayam S."/>
            <person name="Mercati F."/>
            <person name="Riccardi P."/>
            <person name="McKain M.R."/>
            <person name="Kakrana A."/>
            <person name="Tang H."/>
            <person name="Ray J."/>
            <person name="Groenendijk J."/>
            <person name="Arikit S."/>
            <person name="Mathioni S.M."/>
            <person name="Nakano M."/>
            <person name="Shan H."/>
            <person name="Telgmann-Rauber A."/>
            <person name="Kanno A."/>
            <person name="Yue Z."/>
            <person name="Chen H."/>
            <person name="Li W."/>
            <person name="Chen Y."/>
            <person name="Xu X."/>
            <person name="Zhang Y."/>
            <person name="Luo S."/>
            <person name="Chen H."/>
            <person name="Gao J."/>
            <person name="Mao Z."/>
            <person name="Pires J.C."/>
            <person name="Luo M."/>
            <person name="Kudrna D."/>
            <person name="Wing R.A."/>
            <person name="Meyers B.C."/>
            <person name="Yi K."/>
            <person name="Kong H."/>
            <person name="Lavrijsen P."/>
            <person name="Sunseri F."/>
            <person name="Falavigna A."/>
            <person name="Ye Y."/>
            <person name="Leebens-Mack J.H."/>
            <person name="Chen G."/>
        </authorList>
    </citation>
    <scope>NUCLEOTIDE SEQUENCE [LARGE SCALE GENOMIC DNA]</scope>
    <source>
        <strain evidence="7">cv. DH0086</strain>
    </source>
</reference>
<proteinExistence type="inferred from homology"/>
<keyword evidence="2" id="KW-0645">Protease</keyword>
<feature type="domain" description="Ubiquitin-like protease family profile" evidence="5">
    <location>
        <begin position="130"/>
        <end position="175"/>
    </location>
</feature>
<dbReference type="EMBL" id="CM007387">
    <property type="protein sequence ID" value="ONK64476.1"/>
    <property type="molecule type" value="Genomic_DNA"/>
</dbReference>
<gene>
    <name evidence="6" type="ORF">A4U43_C07F26470</name>
</gene>
<dbReference type="GO" id="GO:0006508">
    <property type="term" value="P:proteolysis"/>
    <property type="evidence" value="ECO:0007669"/>
    <property type="project" value="UniProtKB-KW"/>
</dbReference>
<dbReference type="InterPro" id="IPR038765">
    <property type="entry name" value="Papain-like_cys_pep_sf"/>
</dbReference>
<organism evidence="6 7">
    <name type="scientific">Asparagus officinalis</name>
    <name type="common">Garden asparagus</name>
    <dbReference type="NCBI Taxonomy" id="4686"/>
    <lineage>
        <taxon>Eukaryota</taxon>
        <taxon>Viridiplantae</taxon>
        <taxon>Streptophyta</taxon>
        <taxon>Embryophyta</taxon>
        <taxon>Tracheophyta</taxon>
        <taxon>Spermatophyta</taxon>
        <taxon>Magnoliopsida</taxon>
        <taxon>Liliopsida</taxon>
        <taxon>Asparagales</taxon>
        <taxon>Asparagaceae</taxon>
        <taxon>Asparagoideae</taxon>
        <taxon>Asparagus</taxon>
    </lineage>
</organism>
<feature type="region of interest" description="Disordered" evidence="4">
    <location>
        <begin position="19"/>
        <end position="45"/>
    </location>
</feature>
<evidence type="ECO:0000256" key="2">
    <source>
        <dbReference type="ARBA" id="ARBA00022670"/>
    </source>
</evidence>
<comment type="similarity">
    <text evidence="1">Belongs to the peptidase C48 family.</text>
</comment>
<dbReference type="GO" id="GO:0008234">
    <property type="term" value="F:cysteine-type peptidase activity"/>
    <property type="evidence" value="ECO:0007669"/>
    <property type="project" value="InterPro"/>
</dbReference>
<evidence type="ECO:0000256" key="4">
    <source>
        <dbReference type="SAM" id="MobiDB-lite"/>
    </source>
</evidence>
<keyword evidence="7" id="KW-1185">Reference proteome</keyword>
<keyword evidence="3" id="KW-0378">Hydrolase</keyword>
<name>A0A5P1EF28_ASPOF</name>